<dbReference type="InterPro" id="IPR051414">
    <property type="entry name" value="Adenylate-forming_Reductase"/>
</dbReference>
<dbReference type="OrthoDB" id="429813at2759"/>
<dbReference type="EMBL" id="SGPM01000176">
    <property type="protein sequence ID" value="THH28493.1"/>
    <property type="molecule type" value="Genomic_DNA"/>
</dbReference>
<dbReference type="InterPro" id="IPR013120">
    <property type="entry name" value="FAR_NAD-bd"/>
</dbReference>
<gene>
    <name evidence="4" type="ORF">EUX98_g5705</name>
</gene>
<dbReference type="InterPro" id="IPR036291">
    <property type="entry name" value="NAD(P)-bd_dom_sf"/>
</dbReference>
<evidence type="ECO:0000313" key="5">
    <source>
        <dbReference type="Proteomes" id="UP000308730"/>
    </source>
</evidence>
<dbReference type="Proteomes" id="UP000308730">
    <property type="component" value="Unassembled WGS sequence"/>
</dbReference>
<evidence type="ECO:0000259" key="3">
    <source>
        <dbReference type="Pfam" id="PF07993"/>
    </source>
</evidence>
<protein>
    <recommendedName>
        <fullName evidence="3">Thioester reductase (TE) domain-containing protein</fullName>
    </recommendedName>
</protein>
<dbReference type="PANTHER" id="PTHR43439:SF2">
    <property type="entry name" value="ENZYME, PUTATIVE (JCVI)-RELATED"/>
    <property type="match status" value="1"/>
</dbReference>
<accession>A0A4V3XIA9</accession>
<evidence type="ECO:0000313" key="4">
    <source>
        <dbReference type="EMBL" id="THH28493.1"/>
    </source>
</evidence>
<organism evidence="4 5">
    <name type="scientific">Antrodiella citrinella</name>
    <dbReference type="NCBI Taxonomy" id="2447956"/>
    <lineage>
        <taxon>Eukaryota</taxon>
        <taxon>Fungi</taxon>
        <taxon>Dikarya</taxon>
        <taxon>Basidiomycota</taxon>
        <taxon>Agaricomycotina</taxon>
        <taxon>Agaricomycetes</taxon>
        <taxon>Polyporales</taxon>
        <taxon>Steccherinaceae</taxon>
        <taxon>Antrodiella</taxon>
    </lineage>
</organism>
<dbReference type="SUPFAM" id="SSF51735">
    <property type="entry name" value="NAD(P)-binding Rossmann-fold domains"/>
    <property type="match status" value="1"/>
</dbReference>
<keyword evidence="2" id="KW-0597">Phosphoprotein</keyword>
<dbReference type="Pfam" id="PF07993">
    <property type="entry name" value="NAD_binding_4"/>
    <property type="match status" value="1"/>
</dbReference>
<comment type="caution">
    <text evidence="4">The sequence shown here is derived from an EMBL/GenBank/DDBJ whole genome shotgun (WGS) entry which is preliminary data.</text>
</comment>
<dbReference type="Gene3D" id="3.40.50.720">
    <property type="entry name" value="NAD(P)-binding Rossmann-like Domain"/>
    <property type="match status" value="1"/>
</dbReference>
<dbReference type="Pfam" id="PF23562">
    <property type="entry name" value="AMP-binding_C_3"/>
    <property type="match status" value="1"/>
</dbReference>
<proteinExistence type="predicted"/>
<sequence length="798" mass="86695">MITVPSFIEIWAQSQADVEYLASLDALIFAGGPVSDVNGVKLTAAGVKLFACYGVTESGVPTGLFDTDDSQGPDADVKTSADWAWMTFSDRVDIRWDPQGDGTFELQYLTCPTHHPSVENLPDTKGYATSDLWEPHPIKKGLWRIVGRTDDVIVLGSAEKIVPIPQEGFLTSLPFVNGAVMFGRGKTQAGVLVELRSDAAIDLKDGKALVDFRNKIWPYVEKANTLAPSFARIFKEIILVTDLAKPMARAAKGTPMRKLILREYADEIDQLYETVEASTSSNGTDPPSSWNVEAVEEWLVKHATTINKGQEPVATVDIFDQGFDSLSATFLRNRIIGTLRSSSDANVRDAATRISQEFVFLHTTLQRLAAAVVHLVYPQKVSEEPMSSKDEILDLIAKYSADMPRFKEQGLPIKSEGAVVFLTGSTGSLGSHILAALLASPKVKKVFTLDRPGNSSVEARLQFAFESRGLPGELLQSEKLVALVGILSQHSLGLNDDNLPEIRSSVTHIIHNAWKLDFNLSVSSFQSHIAGTRALLDFSASFVNPVKLLFTSSIGAAQAWNVADGSVPEEVLPDAAVAVGTGYGSSKYVTERLLAKARENGLETISFRIGQLSGSTTTGAWNITDWVPIIIKSSITLGYLPDINGLVDWTPLDIAARTIVDTVETPGPLPAFVNLVHPRPSRWSDVFAAVNNCLGGYLHVVPFSEWLRNVEAHSANATEHDFENVPAIKLLRFFRAIEAASTANPDAPLAGGRPLYDSVKAQKVSRALSTAKPIEAEGGAGLWLRYWKQQDPKFASGV</sequence>
<name>A0A4V3XIA9_9APHY</name>
<dbReference type="PANTHER" id="PTHR43439">
    <property type="entry name" value="PHENYLACETATE-COENZYME A LIGASE"/>
    <property type="match status" value="1"/>
</dbReference>
<evidence type="ECO:0000256" key="2">
    <source>
        <dbReference type="ARBA" id="ARBA00022553"/>
    </source>
</evidence>
<keyword evidence="1" id="KW-0596">Phosphopantetheine</keyword>
<reference evidence="4 5" key="1">
    <citation type="submission" date="2019-02" db="EMBL/GenBank/DDBJ databases">
        <title>Genome sequencing of the rare red list fungi Antrodiella citrinella (Flaviporus citrinellus).</title>
        <authorList>
            <person name="Buettner E."/>
            <person name="Kellner H."/>
        </authorList>
    </citation>
    <scope>NUCLEOTIDE SEQUENCE [LARGE SCALE GENOMIC DNA]</scope>
    <source>
        <strain evidence="4 5">DSM 108506</strain>
    </source>
</reference>
<feature type="domain" description="Thioester reductase (TE)" evidence="3">
    <location>
        <begin position="422"/>
        <end position="659"/>
    </location>
</feature>
<dbReference type="SUPFAM" id="SSF56801">
    <property type="entry name" value="Acetyl-CoA synthetase-like"/>
    <property type="match status" value="1"/>
</dbReference>
<dbReference type="AlphaFoldDB" id="A0A4V3XIA9"/>
<evidence type="ECO:0000256" key="1">
    <source>
        <dbReference type="ARBA" id="ARBA00022450"/>
    </source>
</evidence>
<keyword evidence="5" id="KW-1185">Reference proteome</keyword>